<comment type="caution">
    <text evidence="9">Lacks conserved residue(s) required for the propagation of feature annotation.</text>
</comment>
<evidence type="ECO:0000256" key="8">
    <source>
        <dbReference type="ARBA" id="ARBA00038436"/>
    </source>
</evidence>
<evidence type="ECO:0000256" key="5">
    <source>
        <dbReference type="ARBA" id="ARBA00022692"/>
    </source>
</evidence>
<dbReference type="InterPro" id="IPR007387">
    <property type="entry name" value="TRAP_DctQ"/>
</dbReference>
<protein>
    <recommendedName>
        <fullName evidence="9">TRAP transporter small permease protein</fullName>
    </recommendedName>
</protein>
<keyword evidence="7 9" id="KW-0472">Membrane</keyword>
<keyword evidence="5 9" id="KW-0812">Transmembrane</keyword>
<dbReference type="InterPro" id="IPR055348">
    <property type="entry name" value="DctQ"/>
</dbReference>
<feature type="domain" description="Tripartite ATP-independent periplasmic transporters DctQ component" evidence="10">
    <location>
        <begin position="23"/>
        <end position="152"/>
    </location>
</feature>
<dbReference type="PANTHER" id="PTHR35011">
    <property type="entry name" value="2,3-DIKETO-L-GULONATE TRAP TRANSPORTER SMALL PERMEASE PROTEIN YIAM"/>
    <property type="match status" value="1"/>
</dbReference>
<keyword evidence="6 9" id="KW-1133">Transmembrane helix</keyword>
<comment type="subunit">
    <text evidence="9">The complex comprises the extracytoplasmic solute receptor protein and the two transmembrane proteins.</text>
</comment>
<organism evidence="11 12">
    <name type="scientific">Paenochrobactrum glaciei</name>
    <dbReference type="NCBI Taxonomy" id="486407"/>
    <lineage>
        <taxon>Bacteria</taxon>
        <taxon>Pseudomonadati</taxon>
        <taxon>Pseudomonadota</taxon>
        <taxon>Alphaproteobacteria</taxon>
        <taxon>Hyphomicrobiales</taxon>
        <taxon>Brucellaceae</taxon>
        <taxon>Paenochrobactrum</taxon>
    </lineage>
</organism>
<evidence type="ECO:0000259" key="10">
    <source>
        <dbReference type="Pfam" id="PF04290"/>
    </source>
</evidence>
<dbReference type="PANTHER" id="PTHR35011:SF10">
    <property type="entry name" value="TRAP TRANSPORTER SMALL PERMEASE PROTEIN"/>
    <property type="match status" value="1"/>
</dbReference>
<evidence type="ECO:0000256" key="3">
    <source>
        <dbReference type="ARBA" id="ARBA00022475"/>
    </source>
</evidence>
<evidence type="ECO:0000256" key="7">
    <source>
        <dbReference type="ARBA" id="ARBA00023136"/>
    </source>
</evidence>
<evidence type="ECO:0000313" key="12">
    <source>
        <dbReference type="Proteomes" id="UP001424441"/>
    </source>
</evidence>
<feature type="transmembrane region" description="Helical" evidence="9">
    <location>
        <begin position="125"/>
        <end position="148"/>
    </location>
</feature>
<keyword evidence="2 9" id="KW-0813">Transport</keyword>
<feature type="transmembrane region" description="Helical" evidence="9">
    <location>
        <begin position="45"/>
        <end position="63"/>
    </location>
</feature>
<dbReference type="Pfam" id="PF04290">
    <property type="entry name" value="DctQ"/>
    <property type="match status" value="1"/>
</dbReference>
<proteinExistence type="inferred from homology"/>
<gene>
    <name evidence="11" type="ORF">GCM10008943_03740</name>
</gene>
<evidence type="ECO:0000256" key="1">
    <source>
        <dbReference type="ARBA" id="ARBA00004429"/>
    </source>
</evidence>
<name>A0ABN1FJC1_9HYPH</name>
<reference evidence="11 12" key="1">
    <citation type="journal article" date="2019" name="Int. J. Syst. Evol. Microbiol.">
        <title>The Global Catalogue of Microorganisms (GCM) 10K type strain sequencing project: providing services to taxonomists for standard genome sequencing and annotation.</title>
        <authorList>
            <consortium name="The Broad Institute Genomics Platform"/>
            <consortium name="The Broad Institute Genome Sequencing Center for Infectious Disease"/>
            <person name="Wu L."/>
            <person name="Ma J."/>
        </authorList>
    </citation>
    <scope>NUCLEOTIDE SEQUENCE [LARGE SCALE GENOMIC DNA]</scope>
    <source>
        <strain evidence="11 12">JCM 15115</strain>
    </source>
</reference>
<keyword evidence="4 9" id="KW-0997">Cell inner membrane</keyword>
<accession>A0ABN1FJC1</accession>
<comment type="subcellular location">
    <subcellularLocation>
        <location evidence="1 9">Cell inner membrane</location>
        <topology evidence="1 9">Multi-pass membrane protein</topology>
    </subcellularLocation>
</comment>
<feature type="transmembrane region" description="Helical" evidence="9">
    <location>
        <begin position="84"/>
        <end position="105"/>
    </location>
</feature>
<dbReference type="Proteomes" id="UP001424441">
    <property type="component" value="Unassembled WGS sequence"/>
</dbReference>
<dbReference type="EMBL" id="BAAADE010000001">
    <property type="protein sequence ID" value="GAA0591962.1"/>
    <property type="molecule type" value="Genomic_DNA"/>
</dbReference>
<evidence type="ECO:0000256" key="2">
    <source>
        <dbReference type="ARBA" id="ARBA00022448"/>
    </source>
</evidence>
<evidence type="ECO:0000256" key="6">
    <source>
        <dbReference type="ARBA" id="ARBA00022989"/>
    </source>
</evidence>
<sequence length="155" mass="17140">MSMKTLFEKLALIPAILLLILGLLTFIDVTGRNLFAAPLRGSFDIISYLVAAVVFTSAPFIARSRGHIVVDLLDPLYSPRTRQIRNGIVEIICAGSMLLLCWWVGVYAWEAYEFDRVSPDISIPIWPVAGLCSLTSFITALIHLGLAISDFRGKE</sequence>
<evidence type="ECO:0000256" key="4">
    <source>
        <dbReference type="ARBA" id="ARBA00022519"/>
    </source>
</evidence>
<keyword evidence="3" id="KW-1003">Cell membrane</keyword>
<comment type="function">
    <text evidence="9">Part of the tripartite ATP-independent periplasmic (TRAP) transport system.</text>
</comment>
<dbReference type="RefSeq" id="WP_343800556.1">
    <property type="nucleotide sequence ID" value="NZ_BAAADE010000001.1"/>
</dbReference>
<comment type="similarity">
    <text evidence="8 9">Belongs to the TRAP transporter small permease family.</text>
</comment>
<comment type="caution">
    <text evidence="11">The sequence shown here is derived from an EMBL/GenBank/DDBJ whole genome shotgun (WGS) entry which is preliminary data.</text>
</comment>
<evidence type="ECO:0000313" key="11">
    <source>
        <dbReference type="EMBL" id="GAA0591962.1"/>
    </source>
</evidence>
<evidence type="ECO:0000256" key="9">
    <source>
        <dbReference type="RuleBase" id="RU369079"/>
    </source>
</evidence>
<keyword evidence="12" id="KW-1185">Reference proteome</keyword>